<accession>A0A424WA72</accession>
<keyword evidence="1" id="KW-0812">Transmembrane</keyword>
<evidence type="ECO:0000313" key="2">
    <source>
        <dbReference type="EMBL" id="RPJ90140.1"/>
    </source>
</evidence>
<proteinExistence type="predicted"/>
<organism evidence="2 3">
    <name type="scientific">Alcaligenes xylosoxydans xylosoxydans</name>
    <name type="common">Achromobacter xylosoxidans</name>
    <dbReference type="NCBI Taxonomy" id="85698"/>
    <lineage>
        <taxon>Bacteria</taxon>
        <taxon>Pseudomonadati</taxon>
        <taxon>Pseudomonadota</taxon>
        <taxon>Betaproteobacteria</taxon>
        <taxon>Burkholderiales</taxon>
        <taxon>Alcaligenaceae</taxon>
        <taxon>Achromobacter</taxon>
    </lineage>
</organism>
<keyword evidence="1" id="KW-0472">Membrane</keyword>
<keyword evidence="1" id="KW-1133">Transmembrane helix</keyword>
<comment type="caution">
    <text evidence="2">The sequence shown here is derived from an EMBL/GenBank/DDBJ whole genome shotgun (WGS) entry which is preliminary data.</text>
</comment>
<dbReference type="Proteomes" id="UP000285324">
    <property type="component" value="Unassembled WGS sequence"/>
</dbReference>
<protein>
    <submittedName>
        <fullName evidence="2">Uncharacterized protein</fullName>
    </submittedName>
</protein>
<evidence type="ECO:0000313" key="3">
    <source>
        <dbReference type="Proteomes" id="UP000285324"/>
    </source>
</evidence>
<evidence type="ECO:0000256" key="1">
    <source>
        <dbReference type="SAM" id="Phobius"/>
    </source>
</evidence>
<dbReference type="AlphaFoldDB" id="A0A424WA72"/>
<gene>
    <name evidence="2" type="ORF">DY367_19015</name>
</gene>
<feature type="transmembrane region" description="Helical" evidence="1">
    <location>
        <begin position="89"/>
        <end position="107"/>
    </location>
</feature>
<dbReference type="RefSeq" id="WP_124260376.1">
    <property type="nucleotide sequence ID" value="NZ_CP061008.1"/>
</dbReference>
<reference evidence="2 3" key="1">
    <citation type="submission" date="2018-08" db="EMBL/GenBank/DDBJ databases">
        <title>Achromobacter xylosoxidans Genome sequencing and assembly.</title>
        <authorList>
            <person name="Wang R."/>
            <person name="Rensing C."/>
            <person name="Li Y."/>
        </authorList>
    </citation>
    <scope>NUCLEOTIDE SEQUENCE [LARGE SCALE GENOMIC DNA]</scope>
    <source>
        <strain evidence="2 3">GD003A</strain>
    </source>
</reference>
<sequence>MLASFQPPAHDDLLTPGTRHMSTVRTYFENRLPAGELVRLMLAQEPFFLENIVDIDQTAAAMQAFCHEHGLTARVLKQPYNTGITGWDLASFLPAWIGALGLGLLAATAPGRQRMDVTIKLRSNSLLEVCFSRPAPGPGAALP</sequence>
<dbReference type="OrthoDB" id="8662550at2"/>
<name>A0A424WA72_ALCXX</name>
<dbReference type="EMBL" id="QVXO01000030">
    <property type="protein sequence ID" value="RPJ90140.1"/>
    <property type="molecule type" value="Genomic_DNA"/>
</dbReference>